<evidence type="ECO:0000256" key="5">
    <source>
        <dbReference type="ARBA" id="ARBA00012483"/>
    </source>
</evidence>
<dbReference type="Proteomes" id="UP000271098">
    <property type="component" value="Unassembled WGS sequence"/>
</dbReference>
<dbReference type="PANTHER" id="PTHR23350">
    <property type="entry name" value="PEROXISOME ASSEMBLY PROTEIN 10"/>
    <property type="match status" value="1"/>
</dbReference>
<keyword evidence="6" id="KW-0813">Transport</keyword>
<evidence type="ECO:0000256" key="6">
    <source>
        <dbReference type="ARBA" id="ARBA00022448"/>
    </source>
</evidence>
<dbReference type="SUPFAM" id="SSF57850">
    <property type="entry name" value="RING/U-box"/>
    <property type="match status" value="1"/>
</dbReference>
<evidence type="ECO:0000256" key="10">
    <source>
        <dbReference type="ARBA" id="ARBA00022723"/>
    </source>
</evidence>
<keyword evidence="14" id="KW-0653">Protein transport</keyword>
<dbReference type="PANTHER" id="PTHR23350:SF0">
    <property type="entry name" value="PEROXISOME BIOGENESIS FACTOR 10"/>
    <property type="match status" value="1"/>
</dbReference>
<dbReference type="InterPro" id="IPR025654">
    <property type="entry name" value="PEX2/10"/>
</dbReference>
<name>A0A183DKW4_9BILA</name>
<keyword evidence="10" id="KW-0479">Metal-binding</keyword>
<keyword evidence="9" id="KW-0812">Transmembrane</keyword>
<keyword evidence="12" id="KW-0833">Ubl conjugation pathway</keyword>
<keyword evidence="13" id="KW-0862">Zinc</keyword>
<dbReference type="InterPro" id="IPR017907">
    <property type="entry name" value="Znf_RING_CS"/>
</dbReference>
<evidence type="ECO:0000256" key="12">
    <source>
        <dbReference type="ARBA" id="ARBA00022786"/>
    </source>
</evidence>
<reference evidence="23" key="1">
    <citation type="submission" date="2016-06" db="UniProtKB">
        <authorList>
            <consortium name="WormBaseParasite"/>
        </authorList>
    </citation>
    <scope>IDENTIFICATION</scope>
</reference>
<keyword evidence="8" id="KW-0808">Transferase</keyword>
<evidence type="ECO:0000256" key="11">
    <source>
        <dbReference type="ARBA" id="ARBA00022771"/>
    </source>
</evidence>
<dbReference type="SMART" id="SM00184">
    <property type="entry name" value="RING"/>
    <property type="match status" value="1"/>
</dbReference>
<evidence type="ECO:0000256" key="19">
    <source>
        <dbReference type="SAM" id="MobiDB-lite"/>
    </source>
</evidence>
<evidence type="ECO:0000256" key="15">
    <source>
        <dbReference type="ARBA" id="ARBA00022989"/>
    </source>
</evidence>
<proteinExistence type="inferred from homology"/>
<keyword evidence="11 18" id="KW-0863">Zinc-finger</keyword>
<organism evidence="23">
    <name type="scientific">Gongylonema pulchrum</name>
    <dbReference type="NCBI Taxonomy" id="637853"/>
    <lineage>
        <taxon>Eukaryota</taxon>
        <taxon>Metazoa</taxon>
        <taxon>Ecdysozoa</taxon>
        <taxon>Nematoda</taxon>
        <taxon>Chromadorea</taxon>
        <taxon>Rhabditida</taxon>
        <taxon>Spirurina</taxon>
        <taxon>Spiruromorpha</taxon>
        <taxon>Spiruroidea</taxon>
        <taxon>Gongylonematidae</taxon>
        <taxon>Gongylonema</taxon>
    </lineage>
</organism>
<evidence type="ECO:0000256" key="8">
    <source>
        <dbReference type="ARBA" id="ARBA00022679"/>
    </source>
</evidence>
<keyword evidence="17" id="KW-0576">Peroxisome</keyword>
<feature type="region of interest" description="Disordered" evidence="19">
    <location>
        <begin position="86"/>
        <end position="109"/>
    </location>
</feature>
<dbReference type="Gene3D" id="3.30.40.10">
    <property type="entry name" value="Zinc/RING finger domain, C3HC4 (zinc finger)"/>
    <property type="match status" value="1"/>
</dbReference>
<evidence type="ECO:0000256" key="9">
    <source>
        <dbReference type="ARBA" id="ARBA00022692"/>
    </source>
</evidence>
<keyword evidence="16" id="KW-0472">Membrane</keyword>
<dbReference type="Pfam" id="PF13639">
    <property type="entry name" value="zf-RING_2"/>
    <property type="match status" value="1"/>
</dbReference>
<evidence type="ECO:0000259" key="20">
    <source>
        <dbReference type="PROSITE" id="PS50089"/>
    </source>
</evidence>
<comment type="subcellular location">
    <subcellularLocation>
        <location evidence="2">Peroxisome membrane</location>
        <topology evidence="2">Multi-pass membrane protein</topology>
    </subcellularLocation>
</comment>
<accession>A0A183DKW4</accession>
<dbReference type="PROSITE" id="PS50089">
    <property type="entry name" value="ZF_RING_2"/>
    <property type="match status" value="1"/>
</dbReference>
<protein>
    <recommendedName>
        <fullName evidence="5">RING-type E3 ubiquitin transferase</fullName>
        <ecNumber evidence="5">2.3.2.27</ecNumber>
    </recommendedName>
</protein>
<evidence type="ECO:0000256" key="14">
    <source>
        <dbReference type="ARBA" id="ARBA00022927"/>
    </source>
</evidence>
<dbReference type="PROSITE" id="PS00518">
    <property type="entry name" value="ZF_RING_1"/>
    <property type="match status" value="1"/>
</dbReference>
<dbReference type="WBParaSite" id="GPUH_0000936601-mRNA-1">
    <property type="protein sequence ID" value="GPUH_0000936601-mRNA-1"/>
    <property type="gene ID" value="GPUH_0000936601"/>
</dbReference>
<evidence type="ECO:0000313" key="21">
    <source>
        <dbReference type="EMBL" id="VDK71304.1"/>
    </source>
</evidence>
<dbReference type="GO" id="GO:0008270">
    <property type="term" value="F:zinc ion binding"/>
    <property type="evidence" value="ECO:0007669"/>
    <property type="project" value="UniProtKB-KW"/>
</dbReference>
<evidence type="ECO:0000256" key="2">
    <source>
        <dbReference type="ARBA" id="ARBA00004585"/>
    </source>
</evidence>
<evidence type="ECO:0000313" key="22">
    <source>
        <dbReference type="Proteomes" id="UP000271098"/>
    </source>
</evidence>
<sequence length="109" mass="12074">MQAELSSNRTNCALCLSQLKYPYGKPGDCSHLFCFDCIDDWMKKRYECPLCHRATSHIVQIGRSGFETKTSAESGTVQEFEAELAVHDEEDGKSSKKVGSVTVAHASCH</sequence>
<feature type="domain" description="RING-type" evidence="20">
    <location>
        <begin position="12"/>
        <end position="52"/>
    </location>
</feature>
<dbReference type="GO" id="GO:0061630">
    <property type="term" value="F:ubiquitin protein ligase activity"/>
    <property type="evidence" value="ECO:0007669"/>
    <property type="project" value="UniProtKB-EC"/>
</dbReference>
<dbReference type="GO" id="GO:0016558">
    <property type="term" value="P:protein import into peroxisome matrix"/>
    <property type="evidence" value="ECO:0007669"/>
    <property type="project" value="InterPro"/>
</dbReference>
<dbReference type="InterPro" id="IPR001841">
    <property type="entry name" value="Znf_RING"/>
</dbReference>
<comment type="catalytic activity">
    <reaction evidence="1">
        <text>S-ubiquitinyl-[E2 ubiquitin-conjugating enzyme]-L-cysteine + [acceptor protein]-L-lysine = [E2 ubiquitin-conjugating enzyme]-L-cysteine + N(6)-ubiquitinyl-[acceptor protein]-L-lysine.</text>
        <dbReference type="EC" id="2.3.2.27"/>
    </reaction>
</comment>
<evidence type="ECO:0000256" key="4">
    <source>
        <dbReference type="ARBA" id="ARBA00008704"/>
    </source>
</evidence>
<comment type="pathway">
    <text evidence="3">Protein modification; protein ubiquitination.</text>
</comment>
<gene>
    <name evidence="21" type="ORF">GPUH_LOCUS9355</name>
</gene>
<evidence type="ECO:0000256" key="18">
    <source>
        <dbReference type="PROSITE-ProRule" id="PRU00175"/>
    </source>
</evidence>
<evidence type="ECO:0000256" key="3">
    <source>
        <dbReference type="ARBA" id="ARBA00004906"/>
    </source>
</evidence>
<comment type="similarity">
    <text evidence="4">Belongs to the pex2/pex10/pex12 family.</text>
</comment>
<evidence type="ECO:0000256" key="7">
    <source>
        <dbReference type="ARBA" id="ARBA00022593"/>
    </source>
</evidence>
<evidence type="ECO:0000313" key="23">
    <source>
        <dbReference type="WBParaSite" id="GPUH_0000936601-mRNA-1"/>
    </source>
</evidence>
<keyword evidence="7" id="KW-0962">Peroxisome biogenesis</keyword>
<evidence type="ECO:0000256" key="1">
    <source>
        <dbReference type="ARBA" id="ARBA00000900"/>
    </source>
</evidence>
<dbReference type="OrthoDB" id="5878012at2759"/>
<evidence type="ECO:0000256" key="13">
    <source>
        <dbReference type="ARBA" id="ARBA00022833"/>
    </source>
</evidence>
<dbReference type="GO" id="GO:0005778">
    <property type="term" value="C:peroxisomal membrane"/>
    <property type="evidence" value="ECO:0007669"/>
    <property type="project" value="UniProtKB-SubCell"/>
</dbReference>
<dbReference type="InterPro" id="IPR013083">
    <property type="entry name" value="Znf_RING/FYVE/PHD"/>
</dbReference>
<keyword evidence="15" id="KW-1133">Transmembrane helix</keyword>
<dbReference type="EC" id="2.3.2.27" evidence="5"/>
<keyword evidence="22" id="KW-1185">Reference proteome</keyword>
<evidence type="ECO:0000256" key="17">
    <source>
        <dbReference type="ARBA" id="ARBA00023140"/>
    </source>
</evidence>
<dbReference type="AlphaFoldDB" id="A0A183DKW4"/>
<reference evidence="21 22" key="2">
    <citation type="submission" date="2018-11" db="EMBL/GenBank/DDBJ databases">
        <authorList>
            <consortium name="Pathogen Informatics"/>
        </authorList>
    </citation>
    <scope>NUCLEOTIDE SEQUENCE [LARGE SCALE GENOMIC DNA]</scope>
</reference>
<dbReference type="EMBL" id="UYRT01030315">
    <property type="protein sequence ID" value="VDK71304.1"/>
    <property type="molecule type" value="Genomic_DNA"/>
</dbReference>
<evidence type="ECO:0000256" key="16">
    <source>
        <dbReference type="ARBA" id="ARBA00023136"/>
    </source>
</evidence>